<sequence length="459" mass="56077">MNTKVKHRTRFFFCKNLFKYSYSNTYLTHKKYFSSIASIEKLKTKILNYYSKESENFIQKRKQHEKEIKEYFKELPNDVTLEDIFICSDEKKILNEEIGNIKKYVEDKNRKNLKNINDHIKSINEKTELMKVLSMCGVRIFPKILFFFIFDIISNLKEHLEINKNHIIKYEAITEKENYFRINQYYYNKKKINIEFFLLYRALSNALYSVCESFIDNNEMHLAIRDEIYENYSNINDIIIKSPSFLNISILFYYINIWLFADQSRKMKIICLENLNKYINSISDDEINISKNDLFYLFLTIRLFFFTFSYNDMLNNLNNYSKHFISSVIFFPHNSEIKSSIENENYEYIINYLNKNEKNVEIRKIQILPFNFSLCSLKNKIIYIFERFDDYYENDKDVMRSYNYWKYFIAKKEEYKLLAICNKHEYSELFVKNKRDDILTKYVNKDYLYNFEEKIKKNI</sequence>
<dbReference type="GeneID" id="39734979"/>
<dbReference type="RefSeq" id="XP_028531887.1">
    <property type="nucleotide sequence ID" value="XM_028675283.1"/>
</dbReference>
<dbReference type="EMBL" id="LN835300">
    <property type="protein sequence ID" value="CRG98878.1"/>
    <property type="molecule type" value="Genomic_DNA"/>
</dbReference>
<evidence type="ECO:0000256" key="1">
    <source>
        <dbReference type="SAM" id="Phobius"/>
    </source>
</evidence>
<reference evidence="2 3" key="1">
    <citation type="submission" date="2015-04" db="EMBL/GenBank/DDBJ databases">
        <authorList>
            <consortium name="Pathogen Informatics"/>
        </authorList>
    </citation>
    <scope>NUCLEOTIDE SEQUENCE [LARGE SCALE GENOMIC DNA]</scope>
    <source>
        <strain evidence="2 3">SGS1</strain>
    </source>
</reference>
<keyword evidence="1" id="KW-0472">Membrane</keyword>
<accession>A0A1J1H293</accession>
<evidence type="ECO:0000313" key="2">
    <source>
        <dbReference type="EMBL" id="CRG98878.1"/>
    </source>
</evidence>
<evidence type="ECO:0000313" key="3">
    <source>
        <dbReference type="Proteomes" id="UP000220158"/>
    </source>
</evidence>
<dbReference type="KEGG" id="prel:PRELSG_0503600"/>
<dbReference type="VEuPathDB" id="PlasmoDB:PRELSG_0503600"/>
<dbReference type="OrthoDB" id="391560at2759"/>
<organism evidence="2 3">
    <name type="scientific">Plasmodium relictum</name>
    <dbReference type="NCBI Taxonomy" id="85471"/>
    <lineage>
        <taxon>Eukaryota</taxon>
        <taxon>Sar</taxon>
        <taxon>Alveolata</taxon>
        <taxon>Apicomplexa</taxon>
        <taxon>Aconoidasida</taxon>
        <taxon>Haemosporida</taxon>
        <taxon>Plasmodiidae</taxon>
        <taxon>Plasmodium</taxon>
        <taxon>Plasmodium (Haemamoeba)</taxon>
    </lineage>
</organism>
<feature type="transmembrane region" description="Helical" evidence="1">
    <location>
        <begin position="244"/>
        <end position="261"/>
    </location>
</feature>
<dbReference type="OMA" id="FWRYYLA"/>
<proteinExistence type="predicted"/>
<dbReference type="AlphaFoldDB" id="A0A1J1H293"/>
<dbReference type="Proteomes" id="UP000220158">
    <property type="component" value="Chromosome 5"/>
</dbReference>
<protein>
    <submittedName>
        <fullName evidence="2">Uncharacterized protein</fullName>
    </submittedName>
</protein>
<keyword evidence="3" id="KW-1185">Reference proteome</keyword>
<keyword evidence="1" id="KW-0812">Transmembrane</keyword>
<gene>
    <name evidence="2" type="ORF">PRELSG_0503600</name>
</gene>
<name>A0A1J1H293_PLARL</name>
<keyword evidence="1" id="KW-1133">Transmembrane helix</keyword>